<proteinExistence type="inferred from homology"/>
<reference evidence="7 8" key="1">
    <citation type="submission" date="2019-10" db="EMBL/GenBank/DDBJ databases">
        <authorList>
            <person name="Karimi E."/>
        </authorList>
    </citation>
    <scope>NUCLEOTIDE SEQUENCE [LARGE SCALE GENOMIC DNA]</scope>
    <source>
        <strain evidence="7">Acinetobacter sp. 8BE</strain>
    </source>
</reference>
<dbReference type="InterPro" id="IPR007156">
    <property type="entry name" value="MamQ_LemA"/>
</dbReference>
<evidence type="ECO:0000313" key="8">
    <source>
        <dbReference type="Proteomes" id="UP000430404"/>
    </source>
</evidence>
<feature type="region of interest" description="Disordered" evidence="6">
    <location>
        <begin position="254"/>
        <end position="277"/>
    </location>
</feature>
<comment type="subcellular location">
    <subcellularLocation>
        <location evidence="1">Membrane</location>
        <topology evidence="1">Single-pass membrane protein</topology>
    </subcellularLocation>
</comment>
<evidence type="ECO:0008006" key="9">
    <source>
        <dbReference type="Google" id="ProtNLM"/>
    </source>
</evidence>
<keyword evidence="3" id="KW-0812">Transmembrane</keyword>
<comment type="similarity">
    <text evidence="2">Belongs to the LemA family.</text>
</comment>
<evidence type="ECO:0000256" key="2">
    <source>
        <dbReference type="ARBA" id="ARBA00008854"/>
    </source>
</evidence>
<dbReference type="PANTHER" id="PTHR34478">
    <property type="entry name" value="PROTEIN LEMA"/>
    <property type="match status" value="1"/>
</dbReference>
<dbReference type="InterPro" id="IPR023353">
    <property type="entry name" value="LemA-like_dom_sf"/>
</dbReference>
<evidence type="ECO:0000256" key="1">
    <source>
        <dbReference type="ARBA" id="ARBA00004167"/>
    </source>
</evidence>
<sequence length="277" mass="31243">MFWIVLFVVLIVMYLLFKAYNSLQAKAEFIKSSLSNISVSLQKKVNLINQLIDVVKNYQDGEQLLHLTISKDATKANEIVSGQRESQVALMGIQGLVQRYPDLKANEQYQSLMQSIKAVEDEIGHQRETFNHYVREYNTKRGSIPTVFIANALKFSEAPYLDFSVENTEQHILKDFHTDSAEHLTTLLGSAKNSLVDGSKALANKAFDTSKRILESEQVQNLKESAVSKYQQITDTPKQVEQNTKEFSDATAIDQSEQAQIDQSENVEQAQTSSKAE</sequence>
<dbReference type="Pfam" id="PF04011">
    <property type="entry name" value="LemA"/>
    <property type="match status" value="1"/>
</dbReference>
<accession>A0A653K248</accession>
<dbReference type="AlphaFoldDB" id="A0A653K248"/>
<dbReference type="OrthoDB" id="9804152at2"/>
<dbReference type="Proteomes" id="UP000430404">
    <property type="component" value="Unassembled WGS sequence"/>
</dbReference>
<protein>
    <recommendedName>
        <fullName evidence="9">LemA family protein</fullName>
    </recommendedName>
</protein>
<gene>
    <name evidence="7" type="ORF">ACI8B_180005</name>
</gene>
<evidence type="ECO:0000313" key="7">
    <source>
        <dbReference type="EMBL" id="VXA54527.1"/>
    </source>
</evidence>
<evidence type="ECO:0000256" key="5">
    <source>
        <dbReference type="ARBA" id="ARBA00023136"/>
    </source>
</evidence>
<dbReference type="GO" id="GO:0016020">
    <property type="term" value="C:membrane"/>
    <property type="evidence" value="ECO:0007669"/>
    <property type="project" value="UniProtKB-SubCell"/>
</dbReference>
<dbReference type="PANTHER" id="PTHR34478:SF1">
    <property type="entry name" value="PROTEIN LEMA"/>
    <property type="match status" value="1"/>
</dbReference>
<organism evidence="7 8">
    <name type="scientific">Acinetobacter proteolyticus</name>
    <dbReference type="NCBI Taxonomy" id="1776741"/>
    <lineage>
        <taxon>Bacteria</taxon>
        <taxon>Pseudomonadati</taxon>
        <taxon>Pseudomonadota</taxon>
        <taxon>Gammaproteobacteria</taxon>
        <taxon>Moraxellales</taxon>
        <taxon>Moraxellaceae</taxon>
        <taxon>Acinetobacter</taxon>
    </lineage>
</organism>
<evidence type="ECO:0000256" key="6">
    <source>
        <dbReference type="SAM" id="MobiDB-lite"/>
    </source>
</evidence>
<evidence type="ECO:0000256" key="4">
    <source>
        <dbReference type="ARBA" id="ARBA00022989"/>
    </source>
</evidence>
<dbReference type="SUPFAM" id="SSF140478">
    <property type="entry name" value="LemA-like"/>
    <property type="match status" value="1"/>
</dbReference>
<keyword evidence="5" id="KW-0472">Membrane</keyword>
<dbReference type="EMBL" id="CABWKZ010000010">
    <property type="protein sequence ID" value="VXA54527.1"/>
    <property type="molecule type" value="Genomic_DNA"/>
</dbReference>
<keyword evidence="4" id="KW-1133">Transmembrane helix</keyword>
<dbReference type="RefSeq" id="WP_070074908.1">
    <property type="nucleotide sequence ID" value="NZ_LR732744.1"/>
</dbReference>
<evidence type="ECO:0000256" key="3">
    <source>
        <dbReference type="ARBA" id="ARBA00022692"/>
    </source>
</evidence>
<dbReference type="Gene3D" id="1.20.1440.20">
    <property type="entry name" value="LemA-like domain"/>
    <property type="match status" value="1"/>
</dbReference>
<name>A0A653K248_9GAMM</name>